<dbReference type="InterPro" id="IPR003115">
    <property type="entry name" value="ParB_N"/>
</dbReference>
<dbReference type="Gene3D" id="3.90.1530.30">
    <property type="match status" value="1"/>
</dbReference>
<dbReference type="SUPFAM" id="SSF109709">
    <property type="entry name" value="KorB DNA-binding domain-like"/>
    <property type="match status" value="1"/>
</dbReference>
<dbReference type="FunFam" id="1.10.10.2830:FF:000001">
    <property type="entry name" value="Chromosome partitioning protein ParB"/>
    <property type="match status" value="1"/>
</dbReference>
<reference evidence="7" key="1">
    <citation type="submission" date="2017-08" db="EMBL/GenBank/DDBJ databases">
        <title>A dynamic microbial community with high functional redundancy inhabits the cold, oxic subseafloor aquifer.</title>
        <authorList>
            <person name="Tully B.J."/>
            <person name="Wheat C.G."/>
            <person name="Glazer B.T."/>
            <person name="Huber J.A."/>
        </authorList>
    </citation>
    <scope>NUCLEOTIDE SEQUENCE [LARGE SCALE GENOMIC DNA]</scope>
</reference>
<evidence type="ECO:0000256" key="1">
    <source>
        <dbReference type="ARBA" id="ARBA00006295"/>
    </source>
</evidence>
<dbReference type="PANTHER" id="PTHR33375:SF1">
    <property type="entry name" value="CHROMOSOME-PARTITIONING PROTEIN PARB-RELATED"/>
    <property type="match status" value="1"/>
</dbReference>
<dbReference type="EMBL" id="NVSR01000006">
    <property type="protein sequence ID" value="PCI30299.1"/>
    <property type="molecule type" value="Genomic_DNA"/>
</dbReference>
<sequence length="297" mass="33933">MSTKERKALGRGFSALLKSVDTTAGEETSNFLQVRLSDIALNPKQPRTHIDPTRLEELAQSIRIKGVIQPILLRRKVQGDKKYELIAGERRFRASKLAGYDKVPSVIKQIKDQDVREIALIENIQRDNLNPIEESTAYRDLLEEHGYTQEDLAKRVGKSRSTIANMIRLLQLPAVILQDVLENNLSASHARALLTVESPKQQEELHQRILNEKLSVRDTERLSRNKPVKQQKKTNSSKAEKSLDPQMQLNQDRLQELYTSKVNIKAHGNKGKIEVEFYDAEDFNRIFALMLSGKKET</sequence>
<dbReference type="Pfam" id="PF17762">
    <property type="entry name" value="HTH_ParB"/>
    <property type="match status" value="1"/>
</dbReference>
<dbReference type="FunFam" id="3.90.1530.30:FF:000001">
    <property type="entry name" value="Chromosome partitioning protein ParB"/>
    <property type="match status" value="1"/>
</dbReference>
<dbReference type="GO" id="GO:0005694">
    <property type="term" value="C:chromosome"/>
    <property type="evidence" value="ECO:0007669"/>
    <property type="project" value="TreeGrafter"/>
</dbReference>
<keyword evidence="2" id="KW-0159">Chromosome partition</keyword>
<dbReference type="PROSITE" id="PS50943">
    <property type="entry name" value="HTH_CROC1"/>
    <property type="match status" value="1"/>
</dbReference>
<dbReference type="SUPFAM" id="SSF110849">
    <property type="entry name" value="ParB/Sulfiredoxin"/>
    <property type="match status" value="1"/>
</dbReference>
<dbReference type="NCBIfam" id="TIGR00180">
    <property type="entry name" value="parB_part"/>
    <property type="match status" value="1"/>
</dbReference>
<keyword evidence="3" id="KW-0238">DNA-binding</keyword>
<organism evidence="6 7">
    <name type="scientific">SAR324 cluster bacterium</name>
    <dbReference type="NCBI Taxonomy" id="2024889"/>
    <lineage>
        <taxon>Bacteria</taxon>
        <taxon>Deltaproteobacteria</taxon>
        <taxon>SAR324 cluster</taxon>
    </lineage>
</organism>
<comment type="caution">
    <text evidence="6">The sequence shown here is derived from an EMBL/GenBank/DDBJ whole genome shotgun (WGS) entry which is preliminary data.</text>
</comment>
<gene>
    <name evidence="6" type="ORF">COB67_02155</name>
</gene>
<name>A0A2A4TAF6_9DELT</name>
<dbReference type="InterPro" id="IPR001387">
    <property type="entry name" value="Cro/C1-type_HTH"/>
</dbReference>
<evidence type="ECO:0000256" key="2">
    <source>
        <dbReference type="ARBA" id="ARBA00022829"/>
    </source>
</evidence>
<dbReference type="CDD" id="cd16393">
    <property type="entry name" value="SPO0J_N"/>
    <property type="match status" value="1"/>
</dbReference>
<dbReference type="Proteomes" id="UP000218113">
    <property type="component" value="Unassembled WGS sequence"/>
</dbReference>
<evidence type="ECO:0000313" key="6">
    <source>
        <dbReference type="EMBL" id="PCI30299.1"/>
    </source>
</evidence>
<evidence type="ECO:0000256" key="4">
    <source>
        <dbReference type="SAM" id="MobiDB-lite"/>
    </source>
</evidence>
<feature type="domain" description="HTH cro/C1-type" evidence="5">
    <location>
        <begin position="139"/>
        <end position="166"/>
    </location>
</feature>
<dbReference type="GO" id="GO:0003677">
    <property type="term" value="F:DNA binding"/>
    <property type="evidence" value="ECO:0007669"/>
    <property type="project" value="UniProtKB-KW"/>
</dbReference>
<dbReference type="Gene3D" id="1.10.10.2830">
    <property type="match status" value="1"/>
</dbReference>
<dbReference type="InterPro" id="IPR036086">
    <property type="entry name" value="ParB/Sulfiredoxin_sf"/>
</dbReference>
<dbReference type="PANTHER" id="PTHR33375">
    <property type="entry name" value="CHROMOSOME-PARTITIONING PROTEIN PARB-RELATED"/>
    <property type="match status" value="1"/>
</dbReference>
<comment type="similarity">
    <text evidence="1">Belongs to the ParB family.</text>
</comment>
<evidence type="ECO:0000313" key="7">
    <source>
        <dbReference type="Proteomes" id="UP000218113"/>
    </source>
</evidence>
<evidence type="ECO:0000256" key="3">
    <source>
        <dbReference type="ARBA" id="ARBA00023125"/>
    </source>
</evidence>
<protein>
    <submittedName>
        <fullName evidence="6">Chromosome partitioning protein ParB</fullName>
    </submittedName>
</protein>
<dbReference type="InterPro" id="IPR041468">
    <property type="entry name" value="HTH_ParB/Spo0J"/>
</dbReference>
<dbReference type="AlphaFoldDB" id="A0A2A4TAF6"/>
<dbReference type="CDD" id="cd00093">
    <property type="entry name" value="HTH_XRE"/>
    <property type="match status" value="1"/>
</dbReference>
<evidence type="ECO:0000259" key="5">
    <source>
        <dbReference type="PROSITE" id="PS50943"/>
    </source>
</evidence>
<proteinExistence type="inferred from homology"/>
<dbReference type="InterPro" id="IPR004437">
    <property type="entry name" value="ParB/RepB/Spo0J"/>
</dbReference>
<dbReference type="InterPro" id="IPR050336">
    <property type="entry name" value="Chromosome_partition/occlusion"/>
</dbReference>
<accession>A0A2A4TAF6</accession>
<dbReference type="GO" id="GO:0007059">
    <property type="term" value="P:chromosome segregation"/>
    <property type="evidence" value="ECO:0007669"/>
    <property type="project" value="UniProtKB-KW"/>
</dbReference>
<feature type="region of interest" description="Disordered" evidence="4">
    <location>
        <begin position="216"/>
        <end position="247"/>
    </location>
</feature>
<dbReference type="Pfam" id="PF02195">
    <property type="entry name" value="ParB_N"/>
    <property type="match status" value="1"/>
</dbReference>
<dbReference type="SMART" id="SM00470">
    <property type="entry name" value="ParB"/>
    <property type="match status" value="1"/>
</dbReference>